<evidence type="ECO:0000313" key="2">
    <source>
        <dbReference type="WBParaSite" id="PDA_v2.g20234.t1"/>
    </source>
</evidence>
<evidence type="ECO:0000313" key="1">
    <source>
        <dbReference type="Proteomes" id="UP000887578"/>
    </source>
</evidence>
<protein>
    <submittedName>
        <fullName evidence="2">Uncharacterized protein</fullName>
    </submittedName>
</protein>
<proteinExistence type="predicted"/>
<organism evidence="1 2">
    <name type="scientific">Panagrolaimus davidi</name>
    <dbReference type="NCBI Taxonomy" id="227884"/>
    <lineage>
        <taxon>Eukaryota</taxon>
        <taxon>Metazoa</taxon>
        <taxon>Ecdysozoa</taxon>
        <taxon>Nematoda</taxon>
        <taxon>Chromadorea</taxon>
        <taxon>Rhabditida</taxon>
        <taxon>Tylenchina</taxon>
        <taxon>Panagrolaimomorpha</taxon>
        <taxon>Panagrolaimoidea</taxon>
        <taxon>Panagrolaimidae</taxon>
        <taxon>Panagrolaimus</taxon>
    </lineage>
</organism>
<dbReference type="WBParaSite" id="PDA_v2.g20234.t1">
    <property type="protein sequence ID" value="PDA_v2.g20234.t1"/>
    <property type="gene ID" value="PDA_v2.g20234"/>
</dbReference>
<keyword evidence="1" id="KW-1185">Reference proteome</keyword>
<dbReference type="AlphaFoldDB" id="A0A914PNY3"/>
<dbReference type="Proteomes" id="UP000887578">
    <property type="component" value="Unplaced"/>
</dbReference>
<name>A0A914PNY3_9BILA</name>
<sequence length="142" mass="16700">MNANPRQATKLMKVNKYFIQEKRPFVNYGNRVFLYQYLVRFNNSKTYYKIHELPNNLGISGTLTIGHEIHLSQLIPKIAICDLKRLILNSQKVFFEDFKCLTSSDNFKELELHSTIIYYKNGEIVPYEIILDSIPSLYSLQM</sequence>
<reference evidence="2" key="1">
    <citation type="submission" date="2022-11" db="UniProtKB">
        <authorList>
            <consortium name="WormBaseParasite"/>
        </authorList>
    </citation>
    <scope>IDENTIFICATION</scope>
</reference>
<accession>A0A914PNY3</accession>